<dbReference type="RefSeq" id="WP_191039180.1">
    <property type="nucleotide sequence ID" value="NZ_JACXAA010000003.1"/>
</dbReference>
<dbReference type="InterPro" id="IPR051266">
    <property type="entry name" value="CLCR"/>
</dbReference>
<dbReference type="SUPFAM" id="SSF53300">
    <property type="entry name" value="vWA-like"/>
    <property type="match status" value="1"/>
</dbReference>
<evidence type="ECO:0000259" key="1">
    <source>
        <dbReference type="PROSITE" id="PS50234"/>
    </source>
</evidence>
<dbReference type="Pfam" id="PF13519">
    <property type="entry name" value="VWA_2"/>
    <property type="match status" value="1"/>
</dbReference>
<dbReference type="InterPro" id="IPR036465">
    <property type="entry name" value="vWFA_dom_sf"/>
</dbReference>
<keyword evidence="3" id="KW-1185">Reference proteome</keyword>
<evidence type="ECO:0000313" key="2">
    <source>
        <dbReference type="EMBL" id="MBD2753578.1"/>
    </source>
</evidence>
<sequence>MRAPANTPVQRAPVRSDNGVASLSKERTVIHHDTIYVDRTKVDTVYIHPADRQEVATSLKGFTPNNLVLLLDVSASMDSPYKLPLLKKSVKSLLGLLRPEDQLSIVVYSGKARVALKPTSGAKADEIANVIDQLQSDGDTDGNGGIRLAHKLADKQYIRGGNNRIVLATDGEFPVSDDTYQLVHKASNQAIYLTIFTFGRKKISSQRPQKLAQLGQGTYTPITPENADIQLILEAQAKKSP</sequence>
<accession>A0A927GDE1</accession>
<organism evidence="2 3">
    <name type="scientific">Spirosoma validum</name>
    <dbReference type="NCBI Taxonomy" id="2771355"/>
    <lineage>
        <taxon>Bacteria</taxon>
        <taxon>Pseudomonadati</taxon>
        <taxon>Bacteroidota</taxon>
        <taxon>Cytophagia</taxon>
        <taxon>Cytophagales</taxon>
        <taxon>Cytophagaceae</taxon>
        <taxon>Spirosoma</taxon>
    </lineage>
</organism>
<dbReference type="PANTHER" id="PTHR10579">
    <property type="entry name" value="CALCIUM-ACTIVATED CHLORIDE CHANNEL REGULATOR"/>
    <property type="match status" value="1"/>
</dbReference>
<dbReference type="InterPro" id="IPR002035">
    <property type="entry name" value="VWF_A"/>
</dbReference>
<dbReference type="PROSITE" id="PS50234">
    <property type="entry name" value="VWFA"/>
    <property type="match status" value="1"/>
</dbReference>
<feature type="domain" description="VWFA" evidence="1">
    <location>
        <begin position="66"/>
        <end position="236"/>
    </location>
</feature>
<dbReference type="SMART" id="SM00327">
    <property type="entry name" value="VWA"/>
    <property type="match status" value="1"/>
</dbReference>
<evidence type="ECO:0000313" key="3">
    <source>
        <dbReference type="Proteomes" id="UP000653797"/>
    </source>
</evidence>
<dbReference type="Proteomes" id="UP000653797">
    <property type="component" value="Unassembled WGS sequence"/>
</dbReference>
<protein>
    <submittedName>
        <fullName evidence="2">VWA domain-containing protein</fullName>
    </submittedName>
</protein>
<dbReference type="AlphaFoldDB" id="A0A927GDE1"/>
<name>A0A927GDE1_9BACT</name>
<proteinExistence type="predicted"/>
<reference evidence="2" key="1">
    <citation type="submission" date="2020-09" db="EMBL/GenBank/DDBJ databases">
        <authorList>
            <person name="Kim M.K."/>
        </authorList>
    </citation>
    <scope>NUCLEOTIDE SEQUENCE</scope>
    <source>
        <strain evidence="2">BT704</strain>
    </source>
</reference>
<comment type="caution">
    <text evidence="2">The sequence shown here is derived from an EMBL/GenBank/DDBJ whole genome shotgun (WGS) entry which is preliminary data.</text>
</comment>
<dbReference type="EMBL" id="JACXAA010000003">
    <property type="protein sequence ID" value="MBD2753578.1"/>
    <property type="molecule type" value="Genomic_DNA"/>
</dbReference>
<gene>
    <name evidence="2" type="ORF">IC230_11800</name>
</gene>
<dbReference type="Gene3D" id="3.40.50.410">
    <property type="entry name" value="von Willebrand factor, type A domain"/>
    <property type="match status" value="1"/>
</dbReference>
<dbReference type="PANTHER" id="PTHR10579:SF43">
    <property type="entry name" value="ZINC FINGER (C3HC4-TYPE RING FINGER) FAMILY PROTEIN"/>
    <property type="match status" value="1"/>
</dbReference>